<sequence>MRHLTGGQAHSVAGTWRRVPMGPDWAGTLGCERLISIMARTNTIFEKATAVVFGASDSCWEERPGGGMDSLEVVRMISRGGLAATELDRGVGGFTLEASGRGGGVEV</sequence>
<proteinExistence type="predicted"/>
<dbReference type="EMBL" id="SRLO01000184">
    <property type="protein sequence ID" value="TNN68771.1"/>
    <property type="molecule type" value="Genomic_DNA"/>
</dbReference>
<comment type="caution">
    <text evidence="1">The sequence shown here is derived from an EMBL/GenBank/DDBJ whole genome shotgun (WGS) entry which is preliminary data.</text>
</comment>
<reference evidence="1 2" key="1">
    <citation type="submission" date="2019-03" db="EMBL/GenBank/DDBJ databases">
        <title>First draft genome of Liparis tanakae, snailfish: a comprehensive survey of snailfish specific genes.</title>
        <authorList>
            <person name="Kim W."/>
            <person name="Song I."/>
            <person name="Jeong J.-H."/>
            <person name="Kim D."/>
            <person name="Kim S."/>
            <person name="Ryu S."/>
            <person name="Song J.Y."/>
            <person name="Lee S.K."/>
        </authorList>
    </citation>
    <scope>NUCLEOTIDE SEQUENCE [LARGE SCALE GENOMIC DNA]</scope>
    <source>
        <tissue evidence="1">Muscle</tissue>
    </source>
</reference>
<dbReference type="AlphaFoldDB" id="A0A4Z2HTA1"/>
<protein>
    <submittedName>
        <fullName evidence="1">Uncharacterized protein</fullName>
    </submittedName>
</protein>
<keyword evidence="2" id="KW-1185">Reference proteome</keyword>
<accession>A0A4Z2HTA1</accession>
<organism evidence="1 2">
    <name type="scientific">Liparis tanakae</name>
    <name type="common">Tanaka's snailfish</name>
    <dbReference type="NCBI Taxonomy" id="230148"/>
    <lineage>
        <taxon>Eukaryota</taxon>
        <taxon>Metazoa</taxon>
        <taxon>Chordata</taxon>
        <taxon>Craniata</taxon>
        <taxon>Vertebrata</taxon>
        <taxon>Euteleostomi</taxon>
        <taxon>Actinopterygii</taxon>
        <taxon>Neopterygii</taxon>
        <taxon>Teleostei</taxon>
        <taxon>Neoteleostei</taxon>
        <taxon>Acanthomorphata</taxon>
        <taxon>Eupercaria</taxon>
        <taxon>Perciformes</taxon>
        <taxon>Cottioidei</taxon>
        <taxon>Cottales</taxon>
        <taxon>Liparidae</taxon>
        <taxon>Liparis</taxon>
    </lineage>
</organism>
<evidence type="ECO:0000313" key="1">
    <source>
        <dbReference type="EMBL" id="TNN68771.1"/>
    </source>
</evidence>
<evidence type="ECO:0000313" key="2">
    <source>
        <dbReference type="Proteomes" id="UP000314294"/>
    </source>
</evidence>
<dbReference type="Proteomes" id="UP000314294">
    <property type="component" value="Unassembled WGS sequence"/>
</dbReference>
<gene>
    <name evidence="1" type="ORF">EYF80_020959</name>
</gene>
<name>A0A4Z2HTA1_9TELE</name>